<protein>
    <recommendedName>
        <fullName evidence="7">5-hydroxyisourate hydrolase</fullName>
        <shortName evidence="7">HIU hydrolase</shortName>
        <shortName evidence="7">HIUHase</shortName>
        <ecNumber evidence="7">3.5.2.17</ecNumber>
    </recommendedName>
</protein>
<dbReference type="InterPro" id="IPR014306">
    <property type="entry name" value="Hydroxyisourate_hydrolase"/>
</dbReference>
<evidence type="ECO:0000256" key="6">
    <source>
        <dbReference type="ARBA" id="ARBA00022801"/>
    </source>
</evidence>
<reference evidence="9 10" key="1">
    <citation type="submission" date="2018-09" db="EMBL/GenBank/DDBJ databases">
        <title>Genome sequencing of strain 2DFW10M-5.</title>
        <authorList>
            <person name="Heo J."/>
            <person name="Kim S.-J."/>
            <person name="Kwon S.-W."/>
        </authorList>
    </citation>
    <scope>NUCLEOTIDE SEQUENCE [LARGE SCALE GENOMIC DNA]</scope>
    <source>
        <strain evidence="9 10">2DFW10M-5</strain>
    </source>
</reference>
<keyword evidence="6 7" id="KW-0378">Hydrolase</keyword>
<dbReference type="InterPro" id="IPR036817">
    <property type="entry name" value="Transthyretin/HIU_hydrolase_sf"/>
</dbReference>
<evidence type="ECO:0000259" key="8">
    <source>
        <dbReference type="Pfam" id="PF00576"/>
    </source>
</evidence>
<keyword evidence="5 7" id="KW-0659">Purine metabolism</keyword>
<dbReference type="PROSITE" id="PS00768">
    <property type="entry name" value="TRANSTHYRETIN_1"/>
    <property type="match status" value="1"/>
</dbReference>
<dbReference type="KEGG" id="gry:D7I44_02125"/>
<comment type="similarity">
    <text evidence="3 7">Belongs to the transthyretin family. 5-hydroxyisourate hydrolase subfamily.</text>
</comment>
<evidence type="ECO:0000256" key="2">
    <source>
        <dbReference type="ARBA" id="ARBA00002704"/>
    </source>
</evidence>
<dbReference type="Proteomes" id="UP000275069">
    <property type="component" value="Chromosome"/>
</dbReference>
<dbReference type="GO" id="GO:0006144">
    <property type="term" value="P:purine nucleobase metabolic process"/>
    <property type="evidence" value="ECO:0007669"/>
    <property type="project" value="UniProtKB-KW"/>
</dbReference>
<dbReference type="Pfam" id="PF00576">
    <property type="entry name" value="Transthyretin"/>
    <property type="match status" value="1"/>
</dbReference>
<comment type="subunit">
    <text evidence="4 7">Homotetramer.</text>
</comment>
<dbReference type="EC" id="3.5.2.17" evidence="7"/>
<accession>A0A387BN76</accession>
<dbReference type="RefSeq" id="WP_120787981.1">
    <property type="nucleotide sequence ID" value="NZ_CP032624.1"/>
</dbReference>
<dbReference type="OrthoDB" id="9792386at2"/>
<evidence type="ECO:0000256" key="4">
    <source>
        <dbReference type="ARBA" id="ARBA00011881"/>
    </source>
</evidence>
<comment type="catalytic activity">
    <reaction evidence="1 7">
        <text>5-hydroxyisourate + H2O = 5-hydroxy-2-oxo-4-ureido-2,5-dihydro-1H-imidazole-5-carboxylate + H(+)</text>
        <dbReference type="Rhea" id="RHEA:23736"/>
        <dbReference type="ChEBI" id="CHEBI:15377"/>
        <dbReference type="ChEBI" id="CHEBI:15378"/>
        <dbReference type="ChEBI" id="CHEBI:18072"/>
        <dbReference type="ChEBI" id="CHEBI:58639"/>
        <dbReference type="EC" id="3.5.2.17"/>
    </reaction>
</comment>
<evidence type="ECO:0000256" key="3">
    <source>
        <dbReference type="ARBA" id="ARBA00009850"/>
    </source>
</evidence>
<organism evidence="9 10">
    <name type="scientific">Gryllotalpicola protaetiae</name>
    <dbReference type="NCBI Taxonomy" id="2419771"/>
    <lineage>
        <taxon>Bacteria</taxon>
        <taxon>Bacillati</taxon>
        <taxon>Actinomycetota</taxon>
        <taxon>Actinomycetes</taxon>
        <taxon>Micrococcales</taxon>
        <taxon>Microbacteriaceae</taxon>
        <taxon>Gryllotalpicola</taxon>
    </lineage>
</organism>
<name>A0A387BN76_9MICO</name>
<evidence type="ECO:0000256" key="7">
    <source>
        <dbReference type="RuleBase" id="RU361270"/>
    </source>
</evidence>
<dbReference type="AlphaFoldDB" id="A0A387BN76"/>
<dbReference type="EMBL" id="CP032624">
    <property type="protein sequence ID" value="AYG02447.1"/>
    <property type="molecule type" value="Genomic_DNA"/>
</dbReference>
<evidence type="ECO:0000256" key="1">
    <source>
        <dbReference type="ARBA" id="ARBA00001043"/>
    </source>
</evidence>
<sequence>MPVDRGGFCRVNGDAAASVSEPDDGHLSVHVLDTVTGGPAPRLAVALESRSDAGWRPLGRQLTDEDGRIDRLGPEAVSAGCYRLMLDTAAFFASRRSSSFFPEVVIAFKVFSPGENVHLAVLLGPFAYTAYRGS</sequence>
<dbReference type="NCBIfam" id="TIGR02962">
    <property type="entry name" value="hdxy_isourate"/>
    <property type="match status" value="1"/>
</dbReference>
<dbReference type="GO" id="GO:0033971">
    <property type="term" value="F:hydroxyisourate hydrolase activity"/>
    <property type="evidence" value="ECO:0007669"/>
    <property type="project" value="UniProtKB-EC"/>
</dbReference>
<dbReference type="Gene3D" id="2.60.40.180">
    <property type="entry name" value="Transthyretin/hydroxyisourate hydrolase domain"/>
    <property type="match status" value="1"/>
</dbReference>
<gene>
    <name evidence="9" type="primary">uraH</name>
    <name evidence="9" type="ORF">D7I44_02125</name>
</gene>
<feature type="domain" description="Transthyretin/hydroxyisourate hydrolase" evidence="8">
    <location>
        <begin position="27"/>
        <end position="133"/>
    </location>
</feature>
<evidence type="ECO:0000313" key="9">
    <source>
        <dbReference type="EMBL" id="AYG02447.1"/>
    </source>
</evidence>
<evidence type="ECO:0000313" key="10">
    <source>
        <dbReference type="Proteomes" id="UP000275069"/>
    </source>
</evidence>
<keyword evidence="10" id="KW-1185">Reference proteome</keyword>
<dbReference type="PANTHER" id="PTHR10395:SF7">
    <property type="entry name" value="5-HYDROXYISOURATE HYDROLASE"/>
    <property type="match status" value="1"/>
</dbReference>
<dbReference type="InterPro" id="IPR023416">
    <property type="entry name" value="Transthyretin/HIU_hydrolase_d"/>
</dbReference>
<proteinExistence type="inferred from homology"/>
<dbReference type="InterPro" id="IPR023418">
    <property type="entry name" value="Thyroxine_BS"/>
</dbReference>
<dbReference type="PANTHER" id="PTHR10395">
    <property type="entry name" value="URICASE AND TRANSTHYRETIN-RELATED"/>
    <property type="match status" value="1"/>
</dbReference>
<dbReference type="SUPFAM" id="SSF49472">
    <property type="entry name" value="Transthyretin (synonym: prealbumin)"/>
    <property type="match status" value="1"/>
</dbReference>
<comment type="function">
    <text evidence="2">Catalyzes the hydrolysis of 5-hydroxyisourate (HIU) to 2-oxo-4-hydroxy-4-carboxy-5-ureidoimidazoline (OHCU).</text>
</comment>
<evidence type="ECO:0000256" key="5">
    <source>
        <dbReference type="ARBA" id="ARBA00022631"/>
    </source>
</evidence>